<dbReference type="GO" id="GO:0003682">
    <property type="term" value="F:chromatin binding"/>
    <property type="evidence" value="ECO:0007669"/>
    <property type="project" value="TreeGrafter"/>
</dbReference>
<feature type="compositionally biased region" description="Basic and acidic residues" evidence="2">
    <location>
        <begin position="810"/>
        <end position="819"/>
    </location>
</feature>
<feature type="compositionally biased region" description="Low complexity" evidence="2">
    <location>
        <begin position="781"/>
        <end position="790"/>
    </location>
</feature>
<dbReference type="STRING" id="109280.ENSHCOP00000012268"/>
<feature type="domain" description="TASOR pseudo-PARP" evidence="3">
    <location>
        <begin position="1"/>
        <end position="143"/>
    </location>
</feature>
<proteinExistence type="inferred from homology"/>
<feature type="domain" description="TASOR PIN" evidence="5">
    <location>
        <begin position="1215"/>
        <end position="1354"/>
    </location>
</feature>
<dbReference type="GO" id="GO:0045814">
    <property type="term" value="P:negative regulation of gene expression, epigenetic"/>
    <property type="evidence" value="ECO:0007669"/>
    <property type="project" value="InterPro"/>
</dbReference>
<dbReference type="InterPro" id="IPR056242">
    <property type="entry name" value="PIN_TASOR"/>
</dbReference>
<dbReference type="Pfam" id="PF23314">
    <property type="entry name" value="TASOR_alpha-beta"/>
    <property type="match status" value="1"/>
</dbReference>
<evidence type="ECO:0000259" key="4">
    <source>
        <dbReference type="Pfam" id="PF23314"/>
    </source>
</evidence>
<feature type="compositionally biased region" description="Polar residues" evidence="2">
    <location>
        <begin position="1048"/>
        <end position="1067"/>
    </location>
</feature>
<dbReference type="GeneTree" id="ENSGT00530000063735"/>
<comment type="similarity">
    <text evidence="1">Belongs to the TASOR family.</text>
</comment>
<evidence type="ECO:0000259" key="5">
    <source>
        <dbReference type="Pfam" id="PF24630"/>
    </source>
</evidence>
<feature type="compositionally biased region" description="Polar residues" evidence="2">
    <location>
        <begin position="1385"/>
        <end position="1414"/>
    </location>
</feature>
<feature type="compositionally biased region" description="Pro residues" evidence="2">
    <location>
        <begin position="719"/>
        <end position="755"/>
    </location>
</feature>
<evidence type="ECO:0000313" key="7">
    <source>
        <dbReference type="Proteomes" id="UP000264820"/>
    </source>
</evidence>
<evidence type="ECO:0000256" key="2">
    <source>
        <dbReference type="SAM" id="MobiDB-lite"/>
    </source>
</evidence>
<evidence type="ECO:0000256" key="1">
    <source>
        <dbReference type="ARBA" id="ARBA00008058"/>
    </source>
</evidence>
<feature type="region of interest" description="Disordered" evidence="2">
    <location>
        <begin position="679"/>
        <end position="845"/>
    </location>
</feature>
<feature type="compositionally biased region" description="Basic and acidic residues" evidence="2">
    <location>
        <begin position="684"/>
        <end position="697"/>
    </location>
</feature>
<protein>
    <submittedName>
        <fullName evidence="6">Transcription activation suppressor</fullName>
    </submittedName>
</protein>
<feature type="compositionally biased region" description="Basic and acidic residues" evidence="2">
    <location>
        <begin position="1498"/>
        <end position="1519"/>
    </location>
</feature>
<evidence type="ECO:0000259" key="3">
    <source>
        <dbReference type="Pfam" id="PF12509"/>
    </source>
</evidence>
<sequence>MKAEGRTDKELEESYCFLLTEEAKVPWLCEKGLIVGQNWQSALGDPNKGVYLCRYSDLIQVNPFHRGASGEIIVFKVMKGKVKSIYENIKNVLDPTPRFDSHLSKNFSKVTSVNSYRAFEHTQHYFYEYDFDELKERPRQVCPYAVVSYHYKGKDSPLPSMPLAPVRANSWPGEARKEPEHFTVWSGDLVHDDKILFPISLRSSWLPFLPHKLPDRLKLGRLMRLDKVAKLLPPELFSYNLYDSSKEVVTHGHHCSLLEVVDRCRSMNSISRLLQELEDERVVLVSALTERGFLFLLSSAQMATPPERGESWKRRLQALFVFPESRDVDKSASSCTSSCGGFVNSPISGLKHFIPALHHALIRSHANPSSELSTGVELQAQEYLVGQKDGKVRTYEMPQYDVKAGETAAVYPAPKRHRLNMDGFLRMYFHNPARYQLAVSHATKMVELHCTRLEPPAVKPRKGREGAGSNAHKLQELTDLVMTCKRKAENEVKREEAREDTKTPASERRVEQRAAQLALKYLKSLHQPSEVDKGPGGQAPALPGSLAFVIRSVGLIGVDVQDDGSELAGRLRKVLTGLKQTARNAPPRSHSGKASAEGQAELSPFDRLAAKMGLPANRDIDLRKQDDLEEQMTGSVSSLEGFSPSGESYHHDPRGGVGSVGRRAYDDDIPWRLIPITGLSSEKYTQRERNLPQDPRLHFVMAPAADQPPSLSSVTSPKASPPPSPSPSPAPSPEPSPPASPARCPSPEPSPPPCLEPRRQASLEVRRPPSPTGYPSPPSAAPHSQSSPPQEQRSHMDHQQQVAPPSSRECAADALREPSCEPFAPSSMTAKRVAEGGDDPDSSAFALASAAPSSLRQGREMEEEVMEVVDLTVSSEEEECAVLSVSLPPPPNPLRGIDDILDKHLDHFSADLHHFLQEESINCRFPKARPDHPPEPLSAAPPVVMPFSQYVSLYHPCPPVQGYVNSLQDGISGMLRDYDDPQLSNEPELVLANSISAFVSSIRAGTDEDGTERAEAASENAASRQTVQFSDPPPHSAPRPVSVGPRANHQTCPAQSTQPNSISTSCVPTETPEPGSEPGSDPLSIPPAETLSGVIRQLKPEVLSNLYDIIKDVQRSPMVQFYVHAFQLDDQLVRNVKEYLTQQGLTEQDPVSFLKQEVSDRKLLVIIKNKDIAEHVHEIPGLVSLKQHQSVIFLGIDTVDDFKTPGYEQLFVCGGCILSEDLVLNPDLVTPDQLDGLMELLEQRNSPENVWRWKIHSKPLKKLKEQARFRRDAAGLLDVILKHHQRKIVEVLPQHHCDNSKQPSPDLHCLIQHQAHNTRFRHTVFLRVHILDFMRFSKSGIITAAVDEMLKNFDALLGHRDDSNKQSAAEDLHTAKGVAGKLSGDDNTNGGTVEQQSPQTDPSLGYASEQQNPETTLGENDAHILHMAITHLRAQRNQQQASDTENKVSPAGATVPPANENTLVVSTNDRREEVEPSSSKKGEDSISSTPIGCPLEGEATRCTKSDKNESPKRDVDLRPRQSPSRAPSNVIQQHQRWRGANHYQNHQYQNHRYPNQQHPQHYNFYSDPSRNPAWGFPRQRFAGGYDAYWNWPRGGERGRFNGM</sequence>
<feature type="compositionally biased region" description="Pro residues" evidence="2">
    <location>
        <begin position="768"/>
        <end position="780"/>
    </location>
</feature>
<feature type="region of interest" description="Disordered" evidence="2">
    <location>
        <begin position="489"/>
        <end position="510"/>
    </location>
</feature>
<feature type="region of interest" description="Disordered" evidence="2">
    <location>
        <begin position="629"/>
        <end position="663"/>
    </location>
</feature>
<feature type="region of interest" description="Disordered" evidence="2">
    <location>
        <begin position="579"/>
        <end position="600"/>
    </location>
</feature>
<reference evidence="6" key="1">
    <citation type="submission" date="2025-08" db="UniProtKB">
        <authorList>
            <consortium name="Ensembl"/>
        </authorList>
    </citation>
    <scope>IDENTIFICATION</scope>
</reference>
<organism evidence="6 7">
    <name type="scientific">Hippocampus comes</name>
    <name type="common">Tiger tail seahorse</name>
    <dbReference type="NCBI Taxonomy" id="109280"/>
    <lineage>
        <taxon>Eukaryota</taxon>
        <taxon>Metazoa</taxon>
        <taxon>Chordata</taxon>
        <taxon>Craniata</taxon>
        <taxon>Vertebrata</taxon>
        <taxon>Euteleostomi</taxon>
        <taxon>Actinopterygii</taxon>
        <taxon>Neopterygii</taxon>
        <taxon>Teleostei</taxon>
        <taxon>Neoteleostei</taxon>
        <taxon>Acanthomorphata</taxon>
        <taxon>Syngnathiaria</taxon>
        <taxon>Syngnathiformes</taxon>
        <taxon>Syngnathoidei</taxon>
        <taxon>Syngnathidae</taxon>
        <taxon>Hippocampus</taxon>
    </lineage>
</organism>
<dbReference type="InterPro" id="IPR022188">
    <property type="entry name" value="TASOR_DUF3715"/>
</dbReference>
<feature type="region of interest" description="Disordered" evidence="2">
    <location>
        <begin position="1006"/>
        <end position="1084"/>
    </location>
</feature>
<name>A0A3Q2Y5I2_HIPCM</name>
<feature type="compositionally biased region" description="Low complexity" evidence="2">
    <location>
        <begin position="1068"/>
        <end position="1080"/>
    </location>
</feature>
<dbReference type="InterPro" id="IPR056243">
    <property type="entry name" value="TASOR_ab_dom"/>
</dbReference>
<feature type="domain" description="TASOR alpha/beta" evidence="4">
    <location>
        <begin position="1119"/>
        <end position="1211"/>
    </location>
</feature>
<dbReference type="GO" id="GO:0000792">
    <property type="term" value="C:heterochromatin"/>
    <property type="evidence" value="ECO:0007669"/>
    <property type="project" value="TreeGrafter"/>
</dbReference>
<dbReference type="GO" id="GO:0005654">
    <property type="term" value="C:nucleoplasm"/>
    <property type="evidence" value="ECO:0007669"/>
    <property type="project" value="TreeGrafter"/>
</dbReference>
<feature type="region of interest" description="Disordered" evidence="2">
    <location>
        <begin position="1433"/>
        <end position="1533"/>
    </location>
</feature>
<feature type="compositionally biased region" description="Basic and acidic residues" evidence="2">
    <location>
        <begin position="1468"/>
        <end position="1484"/>
    </location>
</feature>
<accession>A0A3Q2Y5I2</accession>
<feature type="region of interest" description="Disordered" evidence="2">
    <location>
        <begin position="1378"/>
        <end position="1414"/>
    </location>
</feature>
<keyword evidence="7" id="KW-1185">Reference proteome</keyword>
<evidence type="ECO:0000313" key="6">
    <source>
        <dbReference type="Ensembl" id="ENSHCOP00000012268.1"/>
    </source>
</evidence>
<dbReference type="Proteomes" id="UP000264820">
    <property type="component" value="Unplaced"/>
</dbReference>
<dbReference type="PANTHER" id="PTHR16207">
    <property type="entry name" value="SET DOMAIN-CONTAINING PROTEIN"/>
    <property type="match status" value="1"/>
</dbReference>
<dbReference type="OMA" id="HSGEMNH"/>
<dbReference type="Pfam" id="PF24630">
    <property type="entry name" value="PIN_TASOR"/>
    <property type="match status" value="1"/>
</dbReference>
<dbReference type="Pfam" id="PF12509">
    <property type="entry name" value="DUF3715"/>
    <property type="match status" value="1"/>
</dbReference>
<dbReference type="GO" id="GO:0097355">
    <property type="term" value="P:protein localization to heterochromatin"/>
    <property type="evidence" value="ECO:0007669"/>
    <property type="project" value="TreeGrafter"/>
</dbReference>
<feature type="compositionally biased region" description="Basic and acidic residues" evidence="2">
    <location>
        <begin position="756"/>
        <end position="767"/>
    </location>
</feature>
<dbReference type="Ensembl" id="ENSHCOT00000019244.1">
    <property type="protein sequence ID" value="ENSHCOP00000012268.1"/>
    <property type="gene ID" value="ENSHCOG00000015253.1"/>
</dbReference>
<feature type="compositionally biased region" description="Polar residues" evidence="2">
    <location>
        <begin position="1521"/>
        <end position="1533"/>
    </location>
</feature>
<reference evidence="6" key="2">
    <citation type="submission" date="2025-09" db="UniProtKB">
        <authorList>
            <consortium name="Ensembl"/>
        </authorList>
    </citation>
    <scope>IDENTIFICATION</scope>
</reference>
<dbReference type="InterPro" id="IPR046432">
    <property type="entry name" value="TASOR"/>
</dbReference>
<dbReference type="PANTHER" id="PTHR16207:SF1">
    <property type="entry name" value="PROTEIN TASOR"/>
    <property type="match status" value="1"/>
</dbReference>